<dbReference type="Pfam" id="PF13613">
    <property type="entry name" value="HTH_Tnp_4"/>
    <property type="match status" value="1"/>
</dbReference>
<dbReference type="InterPro" id="IPR027805">
    <property type="entry name" value="Transposase_HTH_dom"/>
</dbReference>
<evidence type="ECO:0000256" key="1">
    <source>
        <dbReference type="ARBA" id="ARBA00001968"/>
    </source>
</evidence>
<comment type="cofactor">
    <cofactor evidence="1">
        <name>a divalent metal cation</name>
        <dbReference type="ChEBI" id="CHEBI:60240"/>
    </cofactor>
</comment>
<dbReference type="EMBL" id="WPNZ01000003">
    <property type="protein sequence ID" value="MVO84558.1"/>
    <property type="molecule type" value="Genomic_DNA"/>
</dbReference>
<name>A0A6L6WSP9_9ACTN</name>
<evidence type="ECO:0000259" key="4">
    <source>
        <dbReference type="Pfam" id="PF13613"/>
    </source>
</evidence>
<evidence type="ECO:0000313" key="5">
    <source>
        <dbReference type="EMBL" id="MVO84558.1"/>
    </source>
</evidence>
<feature type="domain" description="DDE Tnp4" evidence="3">
    <location>
        <begin position="102"/>
        <end position="246"/>
    </location>
</feature>
<keyword evidence="6" id="KW-1185">Reference proteome</keyword>
<dbReference type="Proteomes" id="UP000483802">
    <property type="component" value="Unassembled WGS sequence"/>
</dbReference>
<evidence type="ECO:0000256" key="2">
    <source>
        <dbReference type="ARBA" id="ARBA00022723"/>
    </source>
</evidence>
<dbReference type="Pfam" id="PF13359">
    <property type="entry name" value="DDE_Tnp_4"/>
    <property type="match status" value="1"/>
</dbReference>
<evidence type="ECO:0000259" key="3">
    <source>
        <dbReference type="Pfam" id="PF13359"/>
    </source>
</evidence>
<accession>A0A6L6WSP9</accession>
<reference evidence="5 6" key="1">
    <citation type="submission" date="2019-11" db="EMBL/GenBank/DDBJ databases">
        <title>Streptomyces typhae sp. nov., a novel endophytic actinomycete isolated from the root of cattail pollen (Typha angustifolia L.).</title>
        <authorList>
            <person name="Peng C."/>
        </authorList>
    </citation>
    <scope>NUCLEOTIDE SEQUENCE [LARGE SCALE GENOMIC DNA]</scope>
    <source>
        <strain evidence="6">p1417</strain>
    </source>
</reference>
<dbReference type="AlphaFoldDB" id="A0A6L6WSP9"/>
<evidence type="ECO:0000313" key="6">
    <source>
        <dbReference type="Proteomes" id="UP000483802"/>
    </source>
</evidence>
<keyword evidence="2" id="KW-0479">Metal-binding</keyword>
<organism evidence="5 6">
    <name type="scientific">Streptomyces typhae</name>
    <dbReference type="NCBI Taxonomy" id="2681492"/>
    <lineage>
        <taxon>Bacteria</taxon>
        <taxon>Bacillati</taxon>
        <taxon>Actinomycetota</taxon>
        <taxon>Actinomycetes</taxon>
        <taxon>Kitasatosporales</taxon>
        <taxon>Streptomycetaceae</taxon>
        <taxon>Streptomyces</taxon>
    </lineage>
</organism>
<dbReference type="GO" id="GO:0046872">
    <property type="term" value="F:metal ion binding"/>
    <property type="evidence" value="ECO:0007669"/>
    <property type="project" value="UniProtKB-KW"/>
</dbReference>
<sequence>MLVSPSAIDLSSRSLQHLSPLLAGHRRQIGSRWRRPTCGRQAVPVLAHLRCGDTYTRLAAGFRAGIATVHRYIREAVDVLAALAPTREQAIATVRKKAYVILDGTVLPIDRIAAYRPYHSGKKNHHGMNVQVLADPAGRLVRAPGALPAAVHDLTAARTHGTPAALAADHVKCWADRAHQGAGPAVRVPFRGKNLRGRRRRHNRDHAKIRSRGERATATLKCWRLLRKLRCSTTRITAVVRAVVALELAA</sequence>
<protein>
    <submittedName>
        <fullName evidence="5">IS5/IS1182 family transposase</fullName>
    </submittedName>
</protein>
<dbReference type="InterPro" id="IPR027806">
    <property type="entry name" value="HARBI1_dom"/>
</dbReference>
<proteinExistence type="predicted"/>
<feature type="domain" description="Transposase Helix-turn-helix" evidence="4">
    <location>
        <begin position="40"/>
        <end position="84"/>
    </location>
</feature>
<dbReference type="RefSeq" id="WP_343040472.1">
    <property type="nucleotide sequence ID" value="NZ_WPNZ01000003.1"/>
</dbReference>
<gene>
    <name evidence="5" type="ORF">GPA10_07145</name>
</gene>
<comment type="caution">
    <text evidence="5">The sequence shown here is derived from an EMBL/GenBank/DDBJ whole genome shotgun (WGS) entry which is preliminary data.</text>
</comment>